<organism evidence="2 3">
    <name type="scientific">Roseburia hominis</name>
    <dbReference type="NCBI Taxonomy" id="301301"/>
    <lineage>
        <taxon>Bacteria</taxon>
        <taxon>Bacillati</taxon>
        <taxon>Bacillota</taxon>
        <taxon>Clostridia</taxon>
        <taxon>Lachnospirales</taxon>
        <taxon>Lachnospiraceae</taxon>
        <taxon>Roseburia</taxon>
    </lineage>
</organism>
<dbReference type="Proteomes" id="UP000266172">
    <property type="component" value="Unassembled WGS sequence"/>
</dbReference>
<accession>A0A395VBF3</accession>
<keyword evidence="1" id="KW-1133">Transmembrane helix</keyword>
<proteinExistence type="predicted"/>
<gene>
    <name evidence="2" type="ORF">DWX93_05820</name>
</gene>
<comment type="caution">
    <text evidence="2">The sequence shown here is derived from an EMBL/GenBank/DDBJ whole genome shotgun (WGS) entry which is preliminary data.</text>
</comment>
<keyword evidence="1" id="KW-0472">Membrane</keyword>
<evidence type="ECO:0000313" key="3">
    <source>
        <dbReference type="Proteomes" id="UP000266172"/>
    </source>
</evidence>
<feature type="transmembrane region" description="Helical" evidence="1">
    <location>
        <begin position="20"/>
        <end position="40"/>
    </location>
</feature>
<dbReference type="EMBL" id="QRVL01000002">
    <property type="protein sequence ID" value="RGS41621.1"/>
    <property type="molecule type" value="Genomic_DNA"/>
</dbReference>
<protein>
    <submittedName>
        <fullName evidence="2">Uncharacterized protein</fullName>
    </submittedName>
</protein>
<reference evidence="2 3" key="1">
    <citation type="submission" date="2018-08" db="EMBL/GenBank/DDBJ databases">
        <title>A genome reference for cultivated species of the human gut microbiota.</title>
        <authorList>
            <person name="Zou Y."/>
            <person name="Xue W."/>
            <person name="Luo G."/>
        </authorList>
    </citation>
    <scope>NUCLEOTIDE SEQUENCE [LARGE SCALE GENOMIC DNA]</scope>
    <source>
        <strain evidence="2 3">AF22-12AC</strain>
    </source>
</reference>
<name>A0A395VBF3_9FIRM</name>
<evidence type="ECO:0000256" key="1">
    <source>
        <dbReference type="SAM" id="Phobius"/>
    </source>
</evidence>
<evidence type="ECO:0000313" key="2">
    <source>
        <dbReference type="EMBL" id="RGS41621.1"/>
    </source>
</evidence>
<sequence>MKYVFSDSFRKFITDNFRIFRLIQKIFFFFVGIGHIDYITKKERMIKMNKKAYEICSKAKVSNDFARHEVPLVQLTDIQKDIEKMERYKKSLIYEYVTGKKRVKGVE</sequence>
<keyword evidence="1" id="KW-0812">Transmembrane</keyword>
<dbReference type="AlphaFoldDB" id="A0A395VBF3"/>